<sequence length="245" mass="28162">MDYDVLNAESTDPSEITFGLDRDDDTALGVSFYLIDAHDWYPSIYKVHDGLNIPNFVFINPKKDHPSAELKPLLERMCKVYVGDYNFFTPTNSAKIEILKHLPSIHLINIDIGMKKYRERGIPADLKPQVDISLRMEAIQRKRDRSSGLGSHLRFGFMPLQMTFTWICSEATPITSICYRTEVVYRPWEKFKSMPNGRVFSSFGVLSRFAFLTDSMNLPYCFFRARVPACDVTVLPLHAQTAKDF</sequence>
<proteinExistence type="predicted"/>
<dbReference type="EMBL" id="MPDP01000013">
    <property type="protein sequence ID" value="KAK1496482.1"/>
    <property type="molecule type" value="Genomic_DNA"/>
</dbReference>
<name>A0AAI9YC92_9PEZI</name>
<protein>
    <submittedName>
        <fullName evidence="1">Uncharacterized protein</fullName>
    </submittedName>
</protein>
<reference evidence="1" key="1">
    <citation type="submission" date="2016-11" db="EMBL/GenBank/DDBJ databases">
        <title>The genome sequence of Colletotrichum cuscutae.</title>
        <authorList>
            <person name="Baroncelli R."/>
        </authorList>
    </citation>
    <scope>NUCLEOTIDE SEQUENCE</scope>
    <source>
        <strain evidence="1">IMI 304802</strain>
    </source>
</reference>
<keyword evidence="2" id="KW-1185">Reference proteome</keyword>
<gene>
    <name evidence="1" type="ORF">CCUS01_02829</name>
</gene>
<comment type="caution">
    <text evidence="1">The sequence shown here is derived from an EMBL/GenBank/DDBJ whole genome shotgun (WGS) entry which is preliminary data.</text>
</comment>
<accession>A0AAI9YC92</accession>
<organism evidence="1 2">
    <name type="scientific">Colletotrichum cuscutae</name>
    <dbReference type="NCBI Taxonomy" id="1209917"/>
    <lineage>
        <taxon>Eukaryota</taxon>
        <taxon>Fungi</taxon>
        <taxon>Dikarya</taxon>
        <taxon>Ascomycota</taxon>
        <taxon>Pezizomycotina</taxon>
        <taxon>Sordariomycetes</taxon>
        <taxon>Hypocreomycetidae</taxon>
        <taxon>Glomerellales</taxon>
        <taxon>Glomerellaceae</taxon>
        <taxon>Colletotrichum</taxon>
        <taxon>Colletotrichum acutatum species complex</taxon>
    </lineage>
</organism>
<evidence type="ECO:0000313" key="2">
    <source>
        <dbReference type="Proteomes" id="UP001239213"/>
    </source>
</evidence>
<dbReference type="Proteomes" id="UP001239213">
    <property type="component" value="Unassembled WGS sequence"/>
</dbReference>
<evidence type="ECO:0000313" key="1">
    <source>
        <dbReference type="EMBL" id="KAK1496482.1"/>
    </source>
</evidence>
<dbReference type="AlphaFoldDB" id="A0AAI9YC92"/>